<dbReference type="Pfam" id="PF07690">
    <property type="entry name" value="MFS_1"/>
    <property type="match status" value="1"/>
</dbReference>
<dbReference type="AlphaFoldDB" id="A0A1B9I6B3"/>
<reference evidence="9" key="3">
    <citation type="submission" date="2016-07" db="EMBL/GenBank/DDBJ databases">
        <title>Evolution of pathogenesis and genome organization in the Tremellales.</title>
        <authorList>
            <person name="Cuomo C."/>
            <person name="Litvintseva A."/>
            <person name="Heitman J."/>
            <person name="Chen Y."/>
            <person name="Sun S."/>
            <person name="Springer D."/>
            <person name="Dromer F."/>
            <person name="Young S."/>
            <person name="Zeng Q."/>
            <person name="Chapman S."/>
            <person name="Gujja S."/>
            <person name="Saif S."/>
            <person name="Birren B."/>
        </authorList>
    </citation>
    <scope>NUCLEOTIDE SEQUENCE</scope>
    <source>
        <strain evidence="9">CBS 10737</strain>
    </source>
</reference>
<dbReference type="Proteomes" id="UP000094020">
    <property type="component" value="Chromosome 3"/>
</dbReference>
<dbReference type="PANTHER" id="PTHR23502">
    <property type="entry name" value="MAJOR FACILITATOR SUPERFAMILY"/>
    <property type="match status" value="1"/>
</dbReference>
<dbReference type="FunFam" id="1.20.1250.20:FF:000172">
    <property type="entry name" value="MFS multidrug resistance transporter"/>
    <property type="match status" value="1"/>
</dbReference>
<dbReference type="GO" id="GO:0015137">
    <property type="term" value="F:citrate transmembrane transporter activity"/>
    <property type="evidence" value="ECO:0007669"/>
    <property type="project" value="UniProtKB-ARBA"/>
</dbReference>
<gene>
    <name evidence="9" type="ORF">I206_03125</name>
    <name evidence="10" type="ORF">I206_102770</name>
</gene>
<dbReference type="EMBL" id="CP144521">
    <property type="protein sequence ID" value="WWC68835.1"/>
    <property type="molecule type" value="Genomic_DNA"/>
</dbReference>
<proteinExistence type="predicted"/>
<dbReference type="GeneID" id="30171494"/>
<dbReference type="InterPro" id="IPR036259">
    <property type="entry name" value="MFS_trans_sf"/>
</dbReference>
<evidence type="ECO:0000256" key="5">
    <source>
        <dbReference type="ARBA" id="ARBA00023136"/>
    </source>
</evidence>
<evidence type="ECO:0000256" key="7">
    <source>
        <dbReference type="SAM" id="Phobius"/>
    </source>
</evidence>
<dbReference type="RefSeq" id="XP_019012279.1">
    <property type="nucleotide sequence ID" value="XM_019154876.1"/>
</dbReference>
<keyword evidence="2" id="KW-0813">Transport</keyword>
<protein>
    <recommendedName>
        <fullName evidence="8">Major facilitator superfamily (MFS) profile domain-containing protein</fullName>
    </recommendedName>
</protein>
<reference evidence="9" key="1">
    <citation type="submission" date="2013-07" db="EMBL/GenBank/DDBJ databases">
        <title>The Genome Sequence of Cryptococcus pinus CBS10737.</title>
        <authorList>
            <consortium name="The Broad Institute Genome Sequencing Platform"/>
            <person name="Cuomo C."/>
            <person name="Litvintseva A."/>
            <person name="Chen Y."/>
            <person name="Heitman J."/>
            <person name="Sun S."/>
            <person name="Springer D."/>
            <person name="Dromer F."/>
            <person name="Young S.K."/>
            <person name="Zeng Q."/>
            <person name="Gargeya S."/>
            <person name="Fitzgerald M."/>
            <person name="Abouelleil A."/>
            <person name="Alvarado L."/>
            <person name="Berlin A.M."/>
            <person name="Chapman S.B."/>
            <person name="Dewar J."/>
            <person name="Goldberg J."/>
            <person name="Griggs A."/>
            <person name="Gujja S."/>
            <person name="Hansen M."/>
            <person name="Howarth C."/>
            <person name="Imamovic A."/>
            <person name="Larimer J."/>
            <person name="McCowan C."/>
            <person name="Murphy C."/>
            <person name="Pearson M."/>
            <person name="Priest M."/>
            <person name="Roberts A."/>
            <person name="Saif S."/>
            <person name="Shea T."/>
            <person name="Sykes S."/>
            <person name="Wortman J."/>
            <person name="Nusbaum C."/>
            <person name="Birren B."/>
        </authorList>
    </citation>
    <scope>NUCLEOTIDE SEQUENCE [LARGE SCALE GENOMIC DNA]</scope>
    <source>
        <strain evidence="9">CBS 10737</strain>
    </source>
</reference>
<dbReference type="OrthoDB" id="440553at2759"/>
<reference evidence="10" key="2">
    <citation type="submission" date="2013-07" db="EMBL/GenBank/DDBJ databases">
        <authorList>
            <consortium name="The Broad Institute Genome Sequencing Platform"/>
            <person name="Cuomo C."/>
            <person name="Litvintseva A."/>
            <person name="Chen Y."/>
            <person name="Heitman J."/>
            <person name="Sun S."/>
            <person name="Springer D."/>
            <person name="Dromer F."/>
            <person name="Young S.K."/>
            <person name="Zeng Q."/>
            <person name="Gargeya S."/>
            <person name="Fitzgerald M."/>
            <person name="Abouelleil A."/>
            <person name="Alvarado L."/>
            <person name="Berlin A.M."/>
            <person name="Chapman S.B."/>
            <person name="Dewar J."/>
            <person name="Goldberg J."/>
            <person name="Griggs A."/>
            <person name="Gujja S."/>
            <person name="Hansen M."/>
            <person name="Howarth C."/>
            <person name="Imamovic A."/>
            <person name="Larimer J."/>
            <person name="McCowan C."/>
            <person name="Murphy C."/>
            <person name="Pearson M."/>
            <person name="Priest M."/>
            <person name="Roberts A."/>
            <person name="Saif S."/>
            <person name="Shea T."/>
            <person name="Sykes S."/>
            <person name="Wortman J."/>
            <person name="Nusbaum C."/>
            <person name="Birren B."/>
        </authorList>
    </citation>
    <scope>NUCLEOTIDE SEQUENCE</scope>
    <source>
        <strain evidence="10">CBS 10737</strain>
    </source>
</reference>
<accession>A0A1B9I6B3</accession>
<evidence type="ECO:0000313" key="11">
    <source>
        <dbReference type="Proteomes" id="UP000094020"/>
    </source>
</evidence>
<feature type="transmembrane region" description="Helical" evidence="7">
    <location>
        <begin position="452"/>
        <end position="473"/>
    </location>
</feature>
<reference evidence="10" key="4">
    <citation type="submission" date="2024-02" db="EMBL/GenBank/DDBJ databases">
        <title>Comparative genomics of Cryptococcus and Kwoniella reveals pathogenesis evolution and contrasting modes of karyotype evolution via chromosome fusion or intercentromeric recombination.</title>
        <authorList>
            <person name="Coelho M.A."/>
            <person name="David-Palma M."/>
            <person name="Shea T."/>
            <person name="Bowers K."/>
            <person name="McGinley-Smith S."/>
            <person name="Mohammad A.W."/>
            <person name="Gnirke A."/>
            <person name="Yurkov A.M."/>
            <person name="Nowrousian M."/>
            <person name="Sun S."/>
            <person name="Cuomo C.A."/>
            <person name="Heitman J."/>
        </authorList>
    </citation>
    <scope>NUCLEOTIDE SEQUENCE</scope>
    <source>
        <strain evidence="10">CBS 10737</strain>
    </source>
</reference>
<evidence type="ECO:0000256" key="6">
    <source>
        <dbReference type="ARBA" id="ARBA00023180"/>
    </source>
</evidence>
<dbReference type="PANTHER" id="PTHR23502:SF51">
    <property type="entry name" value="QUINIDINE RESISTANCE PROTEIN 1-RELATED"/>
    <property type="match status" value="1"/>
</dbReference>
<keyword evidence="11" id="KW-1185">Reference proteome</keyword>
<keyword evidence="5 7" id="KW-0472">Membrane</keyword>
<feature type="transmembrane region" description="Helical" evidence="7">
    <location>
        <begin position="298"/>
        <end position="318"/>
    </location>
</feature>
<feature type="transmembrane region" description="Helical" evidence="7">
    <location>
        <begin position="414"/>
        <end position="440"/>
    </location>
</feature>
<evidence type="ECO:0000256" key="4">
    <source>
        <dbReference type="ARBA" id="ARBA00022989"/>
    </source>
</evidence>
<dbReference type="KEGG" id="kpin:30171494"/>
<organism evidence="9">
    <name type="scientific">Kwoniella pini CBS 10737</name>
    <dbReference type="NCBI Taxonomy" id="1296096"/>
    <lineage>
        <taxon>Eukaryota</taxon>
        <taxon>Fungi</taxon>
        <taxon>Dikarya</taxon>
        <taxon>Basidiomycota</taxon>
        <taxon>Agaricomycotina</taxon>
        <taxon>Tremellomycetes</taxon>
        <taxon>Tremellales</taxon>
        <taxon>Cryptococcaceae</taxon>
        <taxon>Kwoniella</taxon>
    </lineage>
</organism>
<dbReference type="FunFam" id="1.20.1720.10:FF:000009">
    <property type="entry name" value="MFS multidrug transporter"/>
    <property type="match status" value="1"/>
</dbReference>
<keyword evidence="3 7" id="KW-0812">Transmembrane</keyword>
<feature type="transmembrane region" description="Helical" evidence="7">
    <location>
        <begin position="338"/>
        <end position="357"/>
    </location>
</feature>
<dbReference type="EMBL" id="KI894009">
    <property type="protein sequence ID" value="OCF51060.1"/>
    <property type="molecule type" value="Genomic_DNA"/>
</dbReference>
<evidence type="ECO:0000256" key="3">
    <source>
        <dbReference type="ARBA" id="ARBA00022692"/>
    </source>
</evidence>
<feature type="transmembrane region" description="Helical" evidence="7">
    <location>
        <begin position="128"/>
        <end position="147"/>
    </location>
</feature>
<feature type="transmembrane region" description="Helical" evidence="7">
    <location>
        <begin position="390"/>
        <end position="408"/>
    </location>
</feature>
<evidence type="ECO:0000313" key="10">
    <source>
        <dbReference type="EMBL" id="WWC68835.1"/>
    </source>
</evidence>
<name>A0A1B9I6B3_9TREE</name>
<feature type="transmembrane region" description="Helical" evidence="7">
    <location>
        <begin position="153"/>
        <end position="175"/>
    </location>
</feature>
<dbReference type="GO" id="GO:0140115">
    <property type="term" value="P:export across plasma membrane"/>
    <property type="evidence" value="ECO:0007669"/>
    <property type="project" value="UniProtKB-ARBA"/>
</dbReference>
<evidence type="ECO:0000256" key="1">
    <source>
        <dbReference type="ARBA" id="ARBA00004141"/>
    </source>
</evidence>
<dbReference type="SUPFAM" id="SSF103473">
    <property type="entry name" value="MFS general substrate transporter"/>
    <property type="match status" value="1"/>
</dbReference>
<evidence type="ECO:0000259" key="8">
    <source>
        <dbReference type="PROSITE" id="PS50850"/>
    </source>
</evidence>
<sequence length="522" mass="58069">MSHSPAALEIEQEETNQACISTEHSPQIDSANDNRHEDPQDIPAKVVIEPPYSSFSLYQKYFIITLASISATFSGFASNIYFPAIPIIAKSLGTTESNINLTVTSYMIFQAISPTFWGAISDVYGRRLTLLCTFLVFLSACIGLALSNHFYQLIILRCLQSTGSASTIAIGAGIIGDITTREERGGYMGVFQTGLLAPLAIGPILGGVFADTLGWRSIFWFLTIYSGVYLIVLTLFLPETLRSVVGNGTLVPYKQAKAPFEKFVANREAEQSESNLGNSKKLKIDFIAPIRILFEKEVFFVLAFLSIHYATWQMTLTIQPSLFSKIYKLGEINLGLTFLANGLGCMIGTLTTGKYILDKDYKKYKKQYEESIKSKGEMDFPIEKIRMKTLWIWSSIEFISVLIFGWTIDKNQHISIPIIFSFFLAWSAMSIQSIINTFLVDIFPKQSASATAALNLARCLVGALATGTINPLINSIGIGWSFTLWTGFMIISLGFVGVQFRYGAEWRKKREQKERSKLNGSS</sequence>
<feature type="domain" description="Major facilitator superfamily (MFS) profile" evidence="8">
    <location>
        <begin position="63"/>
        <end position="504"/>
    </location>
</feature>
<feature type="transmembrane region" description="Helical" evidence="7">
    <location>
        <begin position="218"/>
        <end position="237"/>
    </location>
</feature>
<evidence type="ECO:0000256" key="2">
    <source>
        <dbReference type="ARBA" id="ARBA00022448"/>
    </source>
</evidence>
<feature type="transmembrane region" description="Helical" evidence="7">
    <location>
        <begin position="187"/>
        <end position="206"/>
    </location>
</feature>
<dbReference type="STRING" id="1296096.A0A1B9I6B3"/>
<dbReference type="PROSITE" id="PS50850">
    <property type="entry name" value="MFS"/>
    <property type="match status" value="1"/>
</dbReference>
<feature type="transmembrane region" description="Helical" evidence="7">
    <location>
        <begin position="61"/>
        <end position="82"/>
    </location>
</feature>
<comment type="subcellular location">
    <subcellularLocation>
        <location evidence="1">Membrane</location>
        <topology evidence="1">Multi-pass membrane protein</topology>
    </subcellularLocation>
</comment>
<dbReference type="InterPro" id="IPR020846">
    <property type="entry name" value="MFS_dom"/>
</dbReference>
<keyword evidence="4 7" id="KW-1133">Transmembrane helix</keyword>
<dbReference type="GO" id="GO:0005886">
    <property type="term" value="C:plasma membrane"/>
    <property type="evidence" value="ECO:0007669"/>
    <property type="project" value="TreeGrafter"/>
</dbReference>
<dbReference type="InterPro" id="IPR011701">
    <property type="entry name" value="MFS"/>
</dbReference>
<keyword evidence="6" id="KW-0325">Glycoprotein</keyword>
<dbReference type="Gene3D" id="1.20.1250.20">
    <property type="entry name" value="MFS general substrate transporter like domains"/>
    <property type="match status" value="1"/>
</dbReference>
<evidence type="ECO:0000313" key="9">
    <source>
        <dbReference type="EMBL" id="OCF51060.1"/>
    </source>
</evidence>
<feature type="transmembrane region" description="Helical" evidence="7">
    <location>
        <begin position="479"/>
        <end position="500"/>
    </location>
</feature>